<comment type="caution">
    <text evidence="1">The sequence shown here is derived from an EMBL/GenBank/DDBJ whole genome shotgun (WGS) entry which is preliminary data.</text>
</comment>
<reference evidence="1" key="1">
    <citation type="submission" date="2021-02" db="EMBL/GenBank/DDBJ databases">
        <title>Psilocybe cubensis genome.</title>
        <authorList>
            <person name="Mckernan K.J."/>
            <person name="Crawford S."/>
            <person name="Trippe A."/>
            <person name="Kane L.T."/>
            <person name="Mclaughlin S."/>
        </authorList>
    </citation>
    <scope>NUCLEOTIDE SEQUENCE [LARGE SCALE GENOMIC DNA]</scope>
    <source>
        <strain evidence="1">MGC-MH-2018</strain>
    </source>
</reference>
<sequence length="459" mass="51908">MSFRGDPFALSRRRYLWIACLALIGLSFVGLLGSTVGSLRPSSNLGKNAGNWQLENVKPPQVDQFHFQNYVKGDPTNRFRDNLQPNVKYITSWISAGWTNDVMTYINLIYLGLLTKRVPIIGMFTPSHIGGHVPPISFGDVFDVPRLAQAINSPVLEWYQVKNKSSGDFDEIGCWSVWQAVQDREQSARGSVLTNILKLDISYTKAPTWIKVIPRYEHDQHSSFAALATLGFPETRIDNAGEPDESPQHRLKLPPDDQLLCYDYLYYVCAHQPYEFDFDFSPAWLFVGQYMHWTPKLEALADQYLRRAFGTQENETTPPWIAIHIRHGDFAAYCGDLPLDDCFAPLSVIARRVEEVKQEILDRKGIAVEHVVMTSDERNATWWEGVTALGWYGLDHSQTVELYGDWYPVLIDAVVQAGGLGFVGTDRSTMSILARRRVQSWKGGAGRMVKWGSVGADDH</sequence>
<dbReference type="AlphaFoldDB" id="A0A8H7Y5E3"/>
<gene>
    <name evidence="1" type="ORF">JR316_000564</name>
</gene>
<dbReference type="CDD" id="cd11296">
    <property type="entry name" value="O-FucT_like"/>
    <property type="match status" value="1"/>
</dbReference>
<dbReference type="EMBL" id="JAFIQS010000001">
    <property type="protein sequence ID" value="KAG5173906.1"/>
    <property type="molecule type" value="Genomic_DNA"/>
</dbReference>
<name>A0A8H7Y5E3_PSICU</name>
<dbReference type="Gene3D" id="3.40.50.11350">
    <property type="match status" value="1"/>
</dbReference>
<accession>A0A8H7Y5E3</accession>
<organism evidence="1">
    <name type="scientific">Psilocybe cubensis</name>
    <name type="common">Psychedelic mushroom</name>
    <name type="synonym">Stropharia cubensis</name>
    <dbReference type="NCBI Taxonomy" id="181762"/>
    <lineage>
        <taxon>Eukaryota</taxon>
        <taxon>Fungi</taxon>
        <taxon>Dikarya</taxon>
        <taxon>Basidiomycota</taxon>
        <taxon>Agaricomycotina</taxon>
        <taxon>Agaricomycetes</taxon>
        <taxon>Agaricomycetidae</taxon>
        <taxon>Agaricales</taxon>
        <taxon>Agaricineae</taxon>
        <taxon>Strophariaceae</taxon>
        <taxon>Psilocybe</taxon>
    </lineage>
</organism>
<protein>
    <submittedName>
        <fullName evidence="1">Uncharacterized protein</fullName>
    </submittedName>
</protein>
<evidence type="ECO:0000313" key="1">
    <source>
        <dbReference type="EMBL" id="KAG5173906.1"/>
    </source>
</evidence>
<proteinExistence type="predicted"/>